<evidence type="ECO:0000313" key="2">
    <source>
        <dbReference type="Proteomes" id="UP000499080"/>
    </source>
</evidence>
<accession>A0A4Y2ESK2</accession>
<protein>
    <submittedName>
        <fullName evidence="1">Uncharacterized protein</fullName>
    </submittedName>
</protein>
<evidence type="ECO:0000313" key="1">
    <source>
        <dbReference type="EMBL" id="GBM31831.1"/>
    </source>
</evidence>
<sequence length="150" mass="17186">MDVCEASNCGHCRENLSKRNPGKVCYSKWLTTANRIHRLYEGNENPSEALLTLTTFIVKVYAPMCFKMETKPSVIYDAHHLHQSIVLTRYFSSDLKYFKDPVIKRNGFFGHSENVLISMLADDRNHISPSKNSESTQSQTVCCDHNHCNE</sequence>
<comment type="caution">
    <text evidence="1">The sequence shown here is derived from an EMBL/GenBank/DDBJ whole genome shotgun (WGS) entry which is preliminary data.</text>
</comment>
<dbReference type="PANTHER" id="PTHR46409">
    <property type="entry name" value="HTH PSQ-TYPE DOMAIN-CONTAINING PROTEIN"/>
    <property type="match status" value="1"/>
</dbReference>
<dbReference type="EMBL" id="BGPR01000692">
    <property type="protein sequence ID" value="GBM31831.1"/>
    <property type="molecule type" value="Genomic_DNA"/>
</dbReference>
<reference evidence="1 2" key="1">
    <citation type="journal article" date="2019" name="Sci. Rep.">
        <title>Orb-weaving spider Araneus ventricosus genome elucidates the spidroin gene catalogue.</title>
        <authorList>
            <person name="Kono N."/>
            <person name="Nakamura H."/>
            <person name="Ohtoshi R."/>
            <person name="Moran D.A.P."/>
            <person name="Shinohara A."/>
            <person name="Yoshida Y."/>
            <person name="Fujiwara M."/>
            <person name="Mori M."/>
            <person name="Tomita M."/>
            <person name="Arakawa K."/>
        </authorList>
    </citation>
    <scope>NUCLEOTIDE SEQUENCE [LARGE SCALE GENOMIC DNA]</scope>
</reference>
<organism evidence="1 2">
    <name type="scientific">Araneus ventricosus</name>
    <name type="common">Orbweaver spider</name>
    <name type="synonym">Epeira ventricosa</name>
    <dbReference type="NCBI Taxonomy" id="182803"/>
    <lineage>
        <taxon>Eukaryota</taxon>
        <taxon>Metazoa</taxon>
        <taxon>Ecdysozoa</taxon>
        <taxon>Arthropoda</taxon>
        <taxon>Chelicerata</taxon>
        <taxon>Arachnida</taxon>
        <taxon>Araneae</taxon>
        <taxon>Araneomorphae</taxon>
        <taxon>Entelegynae</taxon>
        <taxon>Araneoidea</taxon>
        <taxon>Araneidae</taxon>
        <taxon>Araneus</taxon>
    </lineage>
</organism>
<dbReference type="OrthoDB" id="6773164at2759"/>
<dbReference type="Proteomes" id="UP000499080">
    <property type="component" value="Unassembled WGS sequence"/>
</dbReference>
<dbReference type="AlphaFoldDB" id="A0A4Y2ESK2"/>
<gene>
    <name evidence="1" type="ORF">AVEN_56929_1</name>
</gene>
<proteinExistence type="predicted"/>
<name>A0A4Y2ESK2_ARAVE</name>
<dbReference type="PANTHER" id="PTHR46409:SF1">
    <property type="entry name" value="HTH PSQ-TYPE DOMAIN-CONTAINING PROTEIN"/>
    <property type="match status" value="1"/>
</dbReference>
<keyword evidence="2" id="KW-1185">Reference proteome</keyword>